<sequence length="459" mass="50908">MLTSSTNSSALGGARLGTQALALAPAVACANDKEPMWSVVDGQAHGETGGSALHGRDAVDISKSRKLLKKTSQSQLTPRKRALARKASQSTLLEPSARDSPALSTKGSVEEMKGCIDEDKSVLFEYTNAEIFTFEEMPDTNNQSHGRLLGHGRFELFQLHQKAVSYLQCGSVVYPILPKLKILKISKNQFILPLANPERYWRIVLHTANDSIINDLESSLKSICQFRNLFLQSVAPPTPPTIAPMSRTVLSESSPIRRNLSMGSMASISTAVACFNLESESGSKAYVDDNVFLQDCTSPLKKTKSNASSLELALDSFFEEHEQEVTNYYTPDASVQRDSSPNILLASNLRTRNHGSFSRSSRSMSLYQSESSWMDPSDDYEASTPRTEKYIKLNLNPMAKERTRDNRIVTDPIFRNSSKNNKKNPAHRYSSYDVYNMLGGSSMEENSDSSFRGFLKSFF</sequence>
<evidence type="ECO:0000256" key="6">
    <source>
        <dbReference type="SAM" id="MobiDB-lite"/>
    </source>
</evidence>
<comment type="function">
    <text evidence="1">Required for peroxisome inheritance.</text>
</comment>
<gene>
    <name evidence="7" type="primary">PEA3</name>
    <name evidence="7" type="ORF">BN1211_4622</name>
</gene>
<name>A0A0H5C761_CYBJN</name>
<reference evidence="8" key="1">
    <citation type="journal article" date="2015" name="J. Biotechnol.">
        <title>The structure of the Cyberlindnera jadinii genome and its relation to Candida utilis analyzed by the occurrence of single nucleotide polymorphisms.</title>
        <authorList>
            <person name="Rupp O."/>
            <person name="Brinkrolf K."/>
            <person name="Buerth C."/>
            <person name="Kunigo M."/>
            <person name="Schneider J."/>
            <person name="Jaenicke S."/>
            <person name="Goesmann A."/>
            <person name="Puehler A."/>
            <person name="Jaeger K.-E."/>
            <person name="Ernst J.F."/>
        </authorList>
    </citation>
    <scope>NUCLEOTIDE SEQUENCE [LARGE SCALE GENOMIC DNA]</scope>
    <source>
        <strain evidence="8">ATCC 18201 / CBS 1600 / BCRC 20928 / JCM 3617 / NBRC 0987 / NRRL Y-1542</strain>
    </source>
</reference>
<dbReference type="Proteomes" id="UP000038830">
    <property type="component" value="Unassembled WGS sequence"/>
</dbReference>
<comment type="similarity">
    <text evidence="3">Belongs to the INP1 family.</text>
</comment>
<evidence type="ECO:0000256" key="3">
    <source>
        <dbReference type="ARBA" id="ARBA00010707"/>
    </source>
</evidence>
<evidence type="ECO:0000256" key="1">
    <source>
        <dbReference type="ARBA" id="ARBA00003594"/>
    </source>
</evidence>
<evidence type="ECO:0000256" key="4">
    <source>
        <dbReference type="ARBA" id="ARBA00021397"/>
    </source>
</evidence>
<dbReference type="Pfam" id="PF12634">
    <property type="entry name" value="Inp1"/>
    <property type="match status" value="1"/>
</dbReference>
<dbReference type="GO" id="GO:0045033">
    <property type="term" value="P:peroxisome inheritance"/>
    <property type="evidence" value="ECO:0007669"/>
    <property type="project" value="InterPro"/>
</dbReference>
<evidence type="ECO:0000313" key="8">
    <source>
        <dbReference type="Proteomes" id="UP000038830"/>
    </source>
</evidence>
<protein>
    <recommendedName>
        <fullName evidence="4">Inheritance of peroxisomes protein 1</fullName>
    </recommendedName>
</protein>
<evidence type="ECO:0000256" key="5">
    <source>
        <dbReference type="ARBA" id="ARBA00023136"/>
    </source>
</evidence>
<evidence type="ECO:0000313" key="7">
    <source>
        <dbReference type="EMBL" id="CEP23923.1"/>
    </source>
</evidence>
<evidence type="ECO:0000256" key="2">
    <source>
        <dbReference type="ARBA" id="ARBA00004421"/>
    </source>
</evidence>
<dbReference type="AlphaFoldDB" id="A0A0H5C761"/>
<dbReference type="InterPro" id="IPR024758">
    <property type="entry name" value="Inp1"/>
</dbReference>
<comment type="subcellular location">
    <subcellularLocation>
        <location evidence="2">Peroxisome membrane</location>
        <topology evidence="2">Peripheral membrane protein</topology>
    </subcellularLocation>
</comment>
<keyword evidence="5" id="KW-0472">Membrane</keyword>
<accession>A0A0H5C761</accession>
<organism evidence="7 8">
    <name type="scientific">Cyberlindnera jadinii (strain ATCC 18201 / CBS 1600 / BCRC 20928 / JCM 3617 / NBRC 0987 / NRRL Y-1542)</name>
    <name type="common">Torula yeast</name>
    <name type="synonym">Candida utilis</name>
    <dbReference type="NCBI Taxonomy" id="983966"/>
    <lineage>
        <taxon>Eukaryota</taxon>
        <taxon>Fungi</taxon>
        <taxon>Dikarya</taxon>
        <taxon>Ascomycota</taxon>
        <taxon>Saccharomycotina</taxon>
        <taxon>Saccharomycetes</taxon>
        <taxon>Phaffomycetales</taxon>
        <taxon>Phaffomycetaceae</taxon>
        <taxon>Cyberlindnera</taxon>
    </lineage>
</organism>
<dbReference type="EMBL" id="CDQK01000005">
    <property type="protein sequence ID" value="CEP23923.1"/>
    <property type="molecule type" value="Genomic_DNA"/>
</dbReference>
<feature type="region of interest" description="Disordered" evidence="6">
    <location>
        <begin position="67"/>
        <end position="110"/>
    </location>
</feature>
<dbReference type="GO" id="GO:0005780">
    <property type="term" value="C:extrinsic component of intraperoxisomal membrane"/>
    <property type="evidence" value="ECO:0007669"/>
    <property type="project" value="InterPro"/>
</dbReference>
<proteinExistence type="inferred from homology"/>